<dbReference type="AlphaFoldDB" id="A0A9Q8LFT7"/>
<reference evidence="1" key="2">
    <citation type="journal article" date="2022" name="Microb. Genom.">
        <title>A chromosome-scale genome assembly of the tomato pathogen Cladosporium fulvum reveals a compartmentalized genome architecture and the presence of a dispensable chromosome.</title>
        <authorList>
            <person name="Zaccaron A.Z."/>
            <person name="Chen L.H."/>
            <person name="Samaras A."/>
            <person name="Stergiopoulos I."/>
        </authorList>
    </citation>
    <scope>NUCLEOTIDE SEQUENCE</scope>
    <source>
        <strain evidence="1">Race5_Kim</strain>
    </source>
</reference>
<dbReference type="KEGG" id="ffu:CLAFUR5_05106"/>
<gene>
    <name evidence="1" type="ORF">CLAFUR5_05106</name>
</gene>
<name>A0A9Q8LFT7_PASFU</name>
<dbReference type="GeneID" id="71984984"/>
<accession>A0A9Q8LFT7</accession>
<evidence type="ECO:0000313" key="2">
    <source>
        <dbReference type="Proteomes" id="UP000756132"/>
    </source>
</evidence>
<sequence length="191" mass="21129">MDDLTLQHELEALAGNAWNATPNNDTTTSRPEPISTTSTRWSKLFEISSDDAIDLIISHRNDLTRTRISDEHWDLIRVEKEAEGHDRETYEYELNLQQKKAALPNLVPAAEDSGITYLVELTGPLDSVEQVQRAAGLRAEPEVVYGESAEDGRNVVLACIDGTAKSKLLNWASTDGGGYEPVILVNPKSLR</sequence>
<organism evidence="1 2">
    <name type="scientific">Passalora fulva</name>
    <name type="common">Tomato leaf mold</name>
    <name type="synonym">Cladosporium fulvum</name>
    <dbReference type="NCBI Taxonomy" id="5499"/>
    <lineage>
        <taxon>Eukaryota</taxon>
        <taxon>Fungi</taxon>
        <taxon>Dikarya</taxon>
        <taxon>Ascomycota</taxon>
        <taxon>Pezizomycotina</taxon>
        <taxon>Dothideomycetes</taxon>
        <taxon>Dothideomycetidae</taxon>
        <taxon>Mycosphaerellales</taxon>
        <taxon>Mycosphaerellaceae</taxon>
        <taxon>Fulvia</taxon>
    </lineage>
</organism>
<reference evidence="1" key="1">
    <citation type="submission" date="2021-12" db="EMBL/GenBank/DDBJ databases">
        <authorList>
            <person name="Zaccaron A."/>
            <person name="Stergiopoulos I."/>
        </authorList>
    </citation>
    <scope>NUCLEOTIDE SEQUENCE</scope>
    <source>
        <strain evidence="1">Race5_Kim</strain>
    </source>
</reference>
<protein>
    <submittedName>
        <fullName evidence="1">Uncharacterized protein</fullName>
    </submittedName>
</protein>
<dbReference type="OMA" id="HTHEPMS"/>
<dbReference type="Proteomes" id="UP000756132">
    <property type="component" value="Chromosome 4"/>
</dbReference>
<proteinExistence type="predicted"/>
<dbReference type="EMBL" id="CP090166">
    <property type="protein sequence ID" value="UJO16419.1"/>
    <property type="molecule type" value="Genomic_DNA"/>
</dbReference>
<dbReference type="OrthoDB" id="3262926at2759"/>
<keyword evidence="2" id="KW-1185">Reference proteome</keyword>
<evidence type="ECO:0000313" key="1">
    <source>
        <dbReference type="EMBL" id="UJO16419.1"/>
    </source>
</evidence>
<dbReference type="RefSeq" id="XP_047760785.1">
    <property type="nucleotide sequence ID" value="XM_047904254.1"/>
</dbReference>